<dbReference type="SMART" id="SM00129">
    <property type="entry name" value="KISc"/>
    <property type="match status" value="1"/>
</dbReference>
<keyword evidence="14" id="KW-1185">Reference proteome</keyword>
<keyword evidence="4" id="KW-0493">Microtubule</keyword>
<reference evidence="13" key="1">
    <citation type="submission" date="2022-03" db="EMBL/GenBank/DDBJ databases">
        <authorList>
            <person name="Martin C."/>
        </authorList>
    </citation>
    <scope>NUCLEOTIDE SEQUENCE</scope>
</reference>
<comment type="similarity">
    <text evidence="10">Belongs to the TRAFAC class myosin-kinesin ATPase superfamily. Kinesin family.</text>
</comment>
<accession>A0A8J1XGD7</accession>
<dbReference type="Pfam" id="PF00225">
    <property type="entry name" value="Kinesin"/>
    <property type="match status" value="1"/>
</dbReference>
<dbReference type="PROSITE" id="PS50067">
    <property type="entry name" value="KINESIN_MOTOR_2"/>
    <property type="match status" value="1"/>
</dbReference>
<evidence type="ECO:0000256" key="12">
    <source>
        <dbReference type="SAM" id="MobiDB-lite"/>
    </source>
</evidence>
<feature type="compositionally biased region" description="Low complexity" evidence="12">
    <location>
        <begin position="2273"/>
        <end position="2283"/>
    </location>
</feature>
<feature type="coiled-coil region" evidence="11">
    <location>
        <begin position="1423"/>
        <end position="1700"/>
    </location>
</feature>
<feature type="compositionally biased region" description="Acidic residues" evidence="12">
    <location>
        <begin position="564"/>
        <end position="581"/>
    </location>
</feature>
<dbReference type="GO" id="GO:0090307">
    <property type="term" value="P:mitotic spindle assembly"/>
    <property type="evidence" value="ECO:0007669"/>
    <property type="project" value="TreeGrafter"/>
</dbReference>
<feature type="region of interest" description="Disordered" evidence="12">
    <location>
        <begin position="1118"/>
        <end position="1145"/>
    </location>
</feature>
<evidence type="ECO:0000256" key="6">
    <source>
        <dbReference type="ARBA" id="ARBA00022840"/>
    </source>
</evidence>
<feature type="region of interest" description="Disordered" evidence="12">
    <location>
        <begin position="2195"/>
        <end position="2219"/>
    </location>
</feature>
<comment type="subcellular location">
    <subcellularLocation>
        <location evidence="1">Cytoplasm</location>
        <location evidence="1">Cytoskeleton</location>
        <location evidence="1">Spindle</location>
    </subcellularLocation>
</comment>
<dbReference type="GO" id="GO:0005634">
    <property type="term" value="C:nucleus"/>
    <property type="evidence" value="ECO:0007669"/>
    <property type="project" value="TreeGrafter"/>
</dbReference>
<keyword evidence="6 10" id="KW-0067">ATP-binding</keyword>
<dbReference type="InterPro" id="IPR047149">
    <property type="entry name" value="KIF11-like"/>
</dbReference>
<feature type="compositionally biased region" description="Polar residues" evidence="12">
    <location>
        <begin position="2301"/>
        <end position="2321"/>
    </location>
</feature>
<dbReference type="Gene3D" id="3.40.850.10">
    <property type="entry name" value="Kinesin motor domain"/>
    <property type="match status" value="2"/>
</dbReference>
<dbReference type="PANTHER" id="PTHR47970:SF29">
    <property type="entry name" value="KINESIN FAMILY MEMBER 20B"/>
    <property type="match status" value="1"/>
</dbReference>
<evidence type="ECO:0000256" key="3">
    <source>
        <dbReference type="ARBA" id="ARBA00022553"/>
    </source>
</evidence>
<evidence type="ECO:0000256" key="4">
    <source>
        <dbReference type="ARBA" id="ARBA00022701"/>
    </source>
</evidence>
<dbReference type="GO" id="GO:0008017">
    <property type="term" value="F:microtubule binding"/>
    <property type="evidence" value="ECO:0007669"/>
    <property type="project" value="InterPro"/>
</dbReference>
<evidence type="ECO:0000256" key="5">
    <source>
        <dbReference type="ARBA" id="ARBA00022741"/>
    </source>
</evidence>
<feature type="region of interest" description="Disordered" evidence="12">
    <location>
        <begin position="2267"/>
        <end position="2343"/>
    </location>
</feature>
<feature type="region of interest" description="Disordered" evidence="12">
    <location>
        <begin position="2161"/>
        <end position="2181"/>
    </location>
</feature>
<feature type="compositionally biased region" description="Basic and acidic residues" evidence="12">
    <location>
        <begin position="1843"/>
        <end position="1875"/>
    </location>
</feature>
<dbReference type="GO" id="GO:0005524">
    <property type="term" value="F:ATP binding"/>
    <property type="evidence" value="ECO:0007669"/>
    <property type="project" value="UniProtKB-UniRule"/>
</dbReference>
<feature type="coiled-coil region" evidence="11">
    <location>
        <begin position="769"/>
        <end position="978"/>
    </location>
</feature>
<feature type="compositionally biased region" description="Polar residues" evidence="12">
    <location>
        <begin position="2163"/>
        <end position="2179"/>
    </location>
</feature>
<protein>
    <submittedName>
        <fullName evidence="13">Uncharacterized protein</fullName>
    </submittedName>
</protein>
<feature type="region of interest" description="Disordered" evidence="12">
    <location>
        <begin position="1823"/>
        <end position="1899"/>
    </location>
</feature>
<evidence type="ECO:0000313" key="13">
    <source>
        <dbReference type="EMBL" id="CAH1784369.1"/>
    </source>
</evidence>
<dbReference type="SUPFAM" id="SSF52540">
    <property type="entry name" value="P-loop containing nucleoside triphosphate hydrolases"/>
    <property type="match status" value="1"/>
</dbReference>
<organism evidence="13 14">
    <name type="scientific">Owenia fusiformis</name>
    <name type="common">Polychaete worm</name>
    <dbReference type="NCBI Taxonomy" id="6347"/>
    <lineage>
        <taxon>Eukaryota</taxon>
        <taxon>Metazoa</taxon>
        <taxon>Spiralia</taxon>
        <taxon>Lophotrochozoa</taxon>
        <taxon>Annelida</taxon>
        <taxon>Polychaeta</taxon>
        <taxon>Sedentaria</taxon>
        <taxon>Canalipalpata</taxon>
        <taxon>Sabellida</taxon>
        <taxon>Oweniida</taxon>
        <taxon>Oweniidae</taxon>
        <taxon>Owenia</taxon>
    </lineage>
</organism>
<feature type="region of interest" description="Disordered" evidence="12">
    <location>
        <begin position="2378"/>
        <end position="2442"/>
    </location>
</feature>
<feature type="region of interest" description="Disordered" evidence="12">
    <location>
        <begin position="559"/>
        <end position="582"/>
    </location>
</feature>
<dbReference type="PANTHER" id="PTHR47970">
    <property type="entry name" value="KINESIN-LIKE PROTEIN KIF11"/>
    <property type="match status" value="1"/>
</dbReference>
<dbReference type="InterPro" id="IPR036961">
    <property type="entry name" value="Kinesin_motor_dom_sf"/>
</dbReference>
<dbReference type="InterPro" id="IPR027417">
    <property type="entry name" value="P-loop_NTPase"/>
</dbReference>
<dbReference type="PROSITE" id="PS00411">
    <property type="entry name" value="KINESIN_MOTOR_1"/>
    <property type="match status" value="1"/>
</dbReference>
<dbReference type="EMBL" id="CAIIXF020000005">
    <property type="protein sequence ID" value="CAH1784369.1"/>
    <property type="molecule type" value="Genomic_DNA"/>
</dbReference>
<name>A0A8J1XGD7_OWEFU</name>
<dbReference type="Gene3D" id="1.10.287.1490">
    <property type="match status" value="3"/>
</dbReference>
<evidence type="ECO:0000256" key="11">
    <source>
        <dbReference type="SAM" id="Coils"/>
    </source>
</evidence>
<feature type="coiled-coil region" evidence="11">
    <location>
        <begin position="1957"/>
        <end position="2005"/>
    </location>
</feature>
<dbReference type="GO" id="GO:0007018">
    <property type="term" value="P:microtubule-based movement"/>
    <property type="evidence" value="ECO:0007669"/>
    <property type="project" value="InterPro"/>
</dbReference>
<feature type="coiled-coil region" evidence="11">
    <location>
        <begin position="645"/>
        <end position="744"/>
    </location>
</feature>
<feature type="compositionally biased region" description="Basic residues" evidence="12">
    <location>
        <begin position="2284"/>
        <end position="2297"/>
    </location>
</feature>
<dbReference type="PRINTS" id="PR00380">
    <property type="entry name" value="KINESINHEAVY"/>
</dbReference>
<evidence type="ECO:0000256" key="7">
    <source>
        <dbReference type="ARBA" id="ARBA00023054"/>
    </source>
</evidence>
<dbReference type="GO" id="GO:0051231">
    <property type="term" value="P:spindle elongation"/>
    <property type="evidence" value="ECO:0007669"/>
    <property type="project" value="TreeGrafter"/>
</dbReference>
<keyword evidence="2" id="KW-0963">Cytoplasm</keyword>
<feature type="compositionally biased region" description="Basic residues" evidence="12">
    <location>
        <begin position="2432"/>
        <end position="2442"/>
    </location>
</feature>
<keyword evidence="7 11" id="KW-0175">Coiled coil</keyword>
<feature type="coiled-coil region" evidence="11">
    <location>
        <begin position="2223"/>
        <end position="2260"/>
    </location>
</feature>
<evidence type="ECO:0000256" key="1">
    <source>
        <dbReference type="ARBA" id="ARBA00004186"/>
    </source>
</evidence>
<evidence type="ECO:0000256" key="9">
    <source>
        <dbReference type="ARBA" id="ARBA00023212"/>
    </source>
</evidence>
<dbReference type="Gene3D" id="1.20.5.170">
    <property type="match status" value="1"/>
</dbReference>
<dbReference type="OrthoDB" id="2403182at2759"/>
<dbReference type="GO" id="GO:0072686">
    <property type="term" value="C:mitotic spindle"/>
    <property type="evidence" value="ECO:0007669"/>
    <property type="project" value="TreeGrafter"/>
</dbReference>
<feature type="coiled-coil region" evidence="11">
    <location>
        <begin position="586"/>
        <end position="613"/>
    </location>
</feature>
<dbReference type="InterPro" id="IPR019821">
    <property type="entry name" value="Kinesin_motor_CS"/>
</dbReference>
<comment type="caution">
    <text evidence="13">The sequence shown here is derived from an EMBL/GenBank/DDBJ whole genome shotgun (WGS) entry which is preliminary data.</text>
</comment>
<dbReference type="GO" id="GO:0008574">
    <property type="term" value="F:plus-end-directed microtubule motor activity"/>
    <property type="evidence" value="ECO:0007669"/>
    <property type="project" value="TreeGrafter"/>
</dbReference>
<dbReference type="SUPFAM" id="SSF57997">
    <property type="entry name" value="Tropomyosin"/>
    <property type="match status" value="2"/>
</dbReference>
<gene>
    <name evidence="13" type="ORF">OFUS_LOCUS10576</name>
</gene>
<evidence type="ECO:0000313" key="14">
    <source>
        <dbReference type="Proteomes" id="UP000749559"/>
    </source>
</evidence>
<dbReference type="GO" id="GO:0005876">
    <property type="term" value="C:spindle microtubule"/>
    <property type="evidence" value="ECO:0007669"/>
    <property type="project" value="TreeGrafter"/>
</dbReference>
<feature type="compositionally biased region" description="Basic and acidic residues" evidence="12">
    <location>
        <begin position="1823"/>
        <end position="1833"/>
    </location>
</feature>
<feature type="compositionally biased region" description="Polar residues" evidence="12">
    <location>
        <begin position="1876"/>
        <end position="1892"/>
    </location>
</feature>
<evidence type="ECO:0000256" key="8">
    <source>
        <dbReference type="ARBA" id="ARBA00023175"/>
    </source>
</evidence>
<feature type="compositionally biased region" description="Polar residues" evidence="12">
    <location>
        <begin position="2412"/>
        <end position="2421"/>
    </location>
</feature>
<proteinExistence type="inferred from homology"/>
<evidence type="ECO:0000256" key="2">
    <source>
        <dbReference type="ARBA" id="ARBA00022490"/>
    </source>
</evidence>
<evidence type="ECO:0000256" key="10">
    <source>
        <dbReference type="PROSITE-ProRule" id="PRU00283"/>
    </source>
</evidence>
<keyword evidence="5 10" id="KW-0547">Nucleotide-binding</keyword>
<keyword evidence="8 10" id="KW-0505">Motor protein</keyword>
<dbReference type="Proteomes" id="UP000749559">
    <property type="component" value="Unassembled WGS sequence"/>
</dbReference>
<dbReference type="InterPro" id="IPR001752">
    <property type="entry name" value="Kinesin_motor_dom"/>
</dbReference>
<keyword evidence="9" id="KW-0206">Cytoskeleton</keyword>
<feature type="binding site" evidence="10">
    <location>
        <begin position="147"/>
        <end position="154"/>
    </location>
    <ligand>
        <name>ATP</name>
        <dbReference type="ChEBI" id="CHEBI:30616"/>
    </ligand>
</feature>
<keyword evidence="3" id="KW-0597">Phosphoprotein</keyword>
<sequence>MADLEDIEDAGHHDDDETIFTNCRNNLLESFAIASKPQQSEDDHSILGRENMKIYLRIRPFSDKEIKDGENQHCLERENEHMVIMHAPKDSVTYKNSMHGCGKVAHKFTFSKTFPDMTSQKEFFNVTMLGKVKDFVDGQNCLLFTYGVTNSGKTYTIQGNPKDAGILPRTLDVLFNSIQGRQWGGMSLKPRMFSDIVKLSTRQEAAEQKVKDSVMKLATDDDIDVTSLLGDDAASDVSRLSTISTVSTATASSDDQPMITNEDEAKENIVKLFEEAENREREEAAISVEAQGQIKFSVWVSFAEVYNEYIYDLLEAIPSKKNEKNFRRTTLKLSEDKNGSPYIKGLKHIHVTSADEAYKVLTIGQKNLSVACTKLNHSSSRSHCIFNIKLLRVVDKDDPHVARISQLSFCDLAGSERYGKTKADGERLKEAGNINTSLLTLGRCLAVLRHNQAHPKDTKIIPFRDSKLTRLFQSYFSGKGKASMIVNINQCATMFDETLHVCKFSAIAKQIKVEQEVEKVRPKPRAKGITMALNQSSRVRPSIAWATPGTMAQYTEEAANIPLPEEDEDEDLDDDEEEDADNVQGNQKLIELLQSLKNQLVEEKRKNMNLEVEIRNEVCQEMADQLVEIENSYSDRLREEQMLIEEKAEKRIEMYTQSVKKSRKRARVVEDDEDEYVSSIHLHAEKVKVQEAEKHNSELQTQLSSVRADLSQTREQLQQAEAERKKAQDLVAELQSKLDNAQSASDSENTVTQVRNQIEVLETGKARQAKELTAAYEAIKDLKATLKEQSRGNQQEDESQISNNELIKNLTRELTEAKEQLQAQITENAELQETLNEAGETFQQKESEISKLQTVIAEGEKSIEEQASALTELQKLVEELRAGVEEAHEKISQKDTQIGTLEQQLAESKDALSKEGTVQQSHLSDLTSTISQANQKLENLQVEVTEKDAKIAELDSSLEQKYKEVENVEAELVKERASLLEAKAYSTQLEQQITQGTTDIESLKASLKDRDGTISQLQAKIAGLETSLEMASENGETLVKNNSEISDLKSELSMKEKAQKELEMKLSEMQTSVKELKDSLEQTETSLQDQYKDYVQLEEKCEAMKAGKEELEAKLGEVEKERDQTQEKLKHTEEKARRYTDTSQDLKDELSAMKEKTESLEQTVKVLSHDLDEANEEITKKKIGESNLEIVIGKKEQSIAALETQLAELKQQYQQELAAYSDAKSNMSVLETEAFRVQELMVDRDSQVQELQARIKELEAETNKAETQQSETATHNADTMKELELKLSSVTEEAANAAEEMETKLQNIESELQNEQKLHKECRNNVKRLENRITQLEDLSNNGTTSNKLDDSLKYELDQLRDELEKEKIEKHRYCNTIDELHSKVNGLEMSLEMANENLSLVEELNVTIGDLEHKLHTEVQYKEEVEDKASKFEVNVKSLQTELKTAQEKADTAAEKVTQLEDILDNLSDKCRRLEKQNVQLETDLNKLNDADSELKKDLASSENDTKEKVNELESKIAVVNEQLKSTLEEYAQKTNELKDKSAKLTSLTNELNDARDSEQNRITELSQCKVKEKELKSKINQLESDLEMQSQLKLEALNNIEKNSEDYKTSLANLESQISTLKESENSLNQQIADFVVKCKALKDELNKKETNAIELENTLETDLSLKNNKLQELQTTIEDKQVKITDLESAIKSVQLELTNRDETIQKLKDGLKSKDSVLAKRDAKIVDLEEVVKTKQDAEKAVVEDSSHEIETLKVKVRELESKIAEETNRTKEMSSALAEKQKYLDDLSHDLDTRESSIDAYNKQISLLKNETTLLQEQVDKTQERESNLRGQLQEASQKLEEQHKQLNELEDKLSESEKAKRSLDERNTQLKETISSSKLEAESNSGKYKELEEEHNSVKKQLADLERLLAKKEERIKTKNTTITDLMTKIDGECSKYELALKDHKSNEMLINQLRGAMEEMEKTAQLQEDVLNQRDEEISKITKELGELNERHMSLQQNTMESSKRIKETEVQLKAAQVSKTDMSSVQAQLEAQVKTLQGTITKLEHDKSILHRDMTDTNNELKELEKLLSESRREIENLKLQTKEDHKQILQSENKEKDTIKLKITSLITQNKEKDDQINKLEDDLNTFRHDRDKLVQGLEQIMKKKDAEIEKLKSASQTGSADTDSESSLAEQLREKDDIIQALQSELEKAPSRRGRSRRNVPSVSETEETELLAKQLQDKCKELKDCKILLERTQIAKDEVISDLKEANKKLQDEITSVPEIDVQTSQQPVVPVQKKRGGTRAKRNRKTSSDTDTQGIENQPVSSEKPTRASTRAGRPSTNRRRKTRTDENSFFAIQEESVDVIDLDTPPTSAQKKRNVDELVQVNLSGEHSPTACSQPLVAPNTTEKKRRRRLMATDLNKPFDQSPNSEMSSMAEAEDPHKIVTRRLRSRRQ</sequence>